<protein>
    <recommendedName>
        <fullName evidence="10">Mannosyl phosphorylinositol ceramide synthase SUR1</fullName>
    </recommendedName>
</protein>
<dbReference type="SUPFAM" id="SSF53448">
    <property type="entry name" value="Nucleotide-diphospho-sugar transferases"/>
    <property type="match status" value="1"/>
</dbReference>
<name>A0AAN8A6Z3_9SACH</name>
<evidence type="ECO:0000256" key="5">
    <source>
        <dbReference type="ARBA" id="ARBA00022989"/>
    </source>
</evidence>
<dbReference type="GO" id="GO:0016020">
    <property type="term" value="C:membrane"/>
    <property type="evidence" value="ECO:0007669"/>
    <property type="project" value="UniProtKB-SubCell"/>
</dbReference>
<comment type="subcellular location">
    <subcellularLocation>
        <location evidence="1">Membrane</location>
    </subcellularLocation>
</comment>
<dbReference type="InterPro" id="IPR029044">
    <property type="entry name" value="Nucleotide-diphossugar_trans"/>
</dbReference>
<dbReference type="AlphaFoldDB" id="A0AAN8A6Z3"/>
<dbReference type="PANTHER" id="PTHR32385">
    <property type="entry name" value="MANNOSYL PHOSPHORYLINOSITOL CERAMIDE SYNTHASE"/>
    <property type="match status" value="1"/>
</dbReference>
<evidence type="ECO:0000313" key="8">
    <source>
        <dbReference type="EMBL" id="KAK5779732.1"/>
    </source>
</evidence>
<reference evidence="9" key="1">
    <citation type="submission" date="2023-07" db="EMBL/GenBank/DDBJ databases">
        <title>A draft genome of Kazachstania heterogenica Y-27499.</title>
        <authorList>
            <person name="Donic C."/>
            <person name="Kralova J.S."/>
            <person name="Fidel L."/>
            <person name="Ben-Dor S."/>
            <person name="Jung S."/>
        </authorList>
    </citation>
    <scope>NUCLEOTIDE SEQUENCE [LARGE SCALE GENOMIC DNA]</scope>
    <source>
        <strain evidence="9">Y27499</strain>
    </source>
</reference>
<comment type="similarity">
    <text evidence="2">Belongs to the glycosyltransferase 32 family.</text>
</comment>
<dbReference type="InterPro" id="IPR051706">
    <property type="entry name" value="Glycosyltransferase_domain"/>
</dbReference>
<gene>
    <name evidence="8" type="ORF">RI543_002853</name>
</gene>
<evidence type="ECO:0000256" key="3">
    <source>
        <dbReference type="ARBA" id="ARBA00022679"/>
    </source>
</evidence>
<keyword evidence="9" id="KW-1185">Reference proteome</keyword>
<evidence type="ECO:0000256" key="4">
    <source>
        <dbReference type="ARBA" id="ARBA00022692"/>
    </source>
</evidence>
<feature type="transmembrane region" description="Helical" evidence="7">
    <location>
        <begin position="253"/>
        <end position="274"/>
    </location>
</feature>
<sequence length="361" mass="42655">MLIIDNTIEDSIPSKDIAPNSTWSTDNLNENILIPKIIHQTYKDENIPSHWKAGQAKCQNLNPDYKYILWTDEMIEEFIGREFPWFLPVLKSYKYPIQKADAIRYFVLWKYGGIYVDLDDTCQRNFDPLLKYPVFLRKTAPFGVSNDVMGAIPNHPFFYKAIHSLKHYNKNWFAPYFTIMASTGPVFISIVWKQYKRWEKIKQYWDSSYHYIDSERSVRILQPWDYKDYPNSFFSISKGSSWHLDDADFIKSFLTHILSCVVAGFIIGFVILYGEYSIYCFMCSKKNYSLTSIWNSIKEFISNSRAYVNLNDDSDEYNSSYHPSHSYKNNRQAPSRLRKDSNNLMYMIDLEKNIKMNPNSN</sequence>
<keyword evidence="4 7" id="KW-0812">Transmembrane</keyword>
<evidence type="ECO:0000256" key="7">
    <source>
        <dbReference type="SAM" id="Phobius"/>
    </source>
</evidence>
<dbReference type="Pfam" id="PF04488">
    <property type="entry name" value="Gly_transf_sug"/>
    <property type="match status" value="1"/>
</dbReference>
<dbReference type="Gene3D" id="3.90.550.20">
    <property type="match status" value="1"/>
</dbReference>
<evidence type="ECO:0008006" key="10">
    <source>
        <dbReference type="Google" id="ProtNLM"/>
    </source>
</evidence>
<keyword evidence="5 7" id="KW-1133">Transmembrane helix</keyword>
<evidence type="ECO:0000256" key="1">
    <source>
        <dbReference type="ARBA" id="ARBA00004370"/>
    </source>
</evidence>
<dbReference type="InterPro" id="IPR007577">
    <property type="entry name" value="GlycoTrfase_DXD_sugar-bd_CS"/>
</dbReference>
<dbReference type="GO" id="GO:0000030">
    <property type="term" value="F:mannosyltransferase activity"/>
    <property type="evidence" value="ECO:0007669"/>
    <property type="project" value="TreeGrafter"/>
</dbReference>
<proteinExistence type="inferred from homology"/>
<dbReference type="Proteomes" id="UP001306508">
    <property type="component" value="Unassembled WGS sequence"/>
</dbReference>
<organism evidence="8 9">
    <name type="scientific">Arxiozyma heterogenica</name>
    <dbReference type="NCBI Taxonomy" id="278026"/>
    <lineage>
        <taxon>Eukaryota</taxon>
        <taxon>Fungi</taxon>
        <taxon>Dikarya</taxon>
        <taxon>Ascomycota</taxon>
        <taxon>Saccharomycotina</taxon>
        <taxon>Saccharomycetes</taxon>
        <taxon>Saccharomycetales</taxon>
        <taxon>Saccharomycetaceae</taxon>
        <taxon>Arxiozyma</taxon>
    </lineage>
</organism>
<comment type="caution">
    <text evidence="8">The sequence shown here is derived from an EMBL/GenBank/DDBJ whole genome shotgun (WGS) entry which is preliminary data.</text>
</comment>
<feature type="transmembrane region" description="Helical" evidence="7">
    <location>
        <begin position="172"/>
        <end position="192"/>
    </location>
</feature>
<evidence type="ECO:0000256" key="2">
    <source>
        <dbReference type="ARBA" id="ARBA00009003"/>
    </source>
</evidence>
<keyword evidence="3" id="KW-0808">Transferase</keyword>
<accession>A0AAN8A6Z3</accession>
<evidence type="ECO:0000256" key="6">
    <source>
        <dbReference type="ARBA" id="ARBA00023136"/>
    </source>
</evidence>
<dbReference type="EMBL" id="JAWIZZ010000046">
    <property type="protein sequence ID" value="KAK5779732.1"/>
    <property type="molecule type" value="Genomic_DNA"/>
</dbReference>
<evidence type="ECO:0000313" key="9">
    <source>
        <dbReference type="Proteomes" id="UP001306508"/>
    </source>
</evidence>
<keyword evidence="6 7" id="KW-0472">Membrane</keyword>
<dbReference type="PANTHER" id="PTHR32385:SF20">
    <property type="entry name" value="MANNOSYL PHOSPHORYLINOSITOL CERAMIDE SYNTHASE CSH1-RELATED"/>
    <property type="match status" value="1"/>
</dbReference>
<dbReference type="GO" id="GO:0051999">
    <property type="term" value="P:mannosyl-inositol phosphorylceramide biosynthetic process"/>
    <property type="evidence" value="ECO:0007669"/>
    <property type="project" value="TreeGrafter"/>
</dbReference>